<accession>A0A1L7XTH0</accession>
<keyword evidence="2" id="KW-1185">Reference proteome</keyword>
<proteinExistence type="predicted"/>
<dbReference type="AlphaFoldDB" id="A0A1L7XTH0"/>
<protein>
    <submittedName>
        <fullName evidence="1">Uncharacterized protein</fullName>
    </submittedName>
</protein>
<dbReference type="Proteomes" id="UP000184330">
    <property type="component" value="Unassembled WGS sequence"/>
</dbReference>
<name>A0A1L7XTH0_9HELO</name>
<organism evidence="1 2">
    <name type="scientific">Phialocephala subalpina</name>
    <dbReference type="NCBI Taxonomy" id="576137"/>
    <lineage>
        <taxon>Eukaryota</taxon>
        <taxon>Fungi</taxon>
        <taxon>Dikarya</taxon>
        <taxon>Ascomycota</taxon>
        <taxon>Pezizomycotina</taxon>
        <taxon>Leotiomycetes</taxon>
        <taxon>Helotiales</taxon>
        <taxon>Mollisiaceae</taxon>
        <taxon>Phialocephala</taxon>
        <taxon>Phialocephala fortinii species complex</taxon>
    </lineage>
</organism>
<reference evidence="1 2" key="1">
    <citation type="submission" date="2016-03" db="EMBL/GenBank/DDBJ databases">
        <authorList>
            <person name="Ploux O."/>
        </authorList>
    </citation>
    <scope>NUCLEOTIDE SEQUENCE [LARGE SCALE GENOMIC DNA]</scope>
    <source>
        <strain evidence="1 2">UAMH 11012</strain>
    </source>
</reference>
<sequence>MDKGGTSHRGDDFAVIVRQLPDLFDSVTEFIAVALATHGHYDNIAHSVKQTYKAVRKPGSTSSVATTPPTISTISNNLTLTAISSHPPSSTQEGATLRQVKVWVTDPTDRKTIRETANANNTTASSEKDRNAGVVGIKKLPSGDLVIQLKEQAGKEVLA</sequence>
<evidence type="ECO:0000313" key="2">
    <source>
        <dbReference type="Proteomes" id="UP000184330"/>
    </source>
</evidence>
<gene>
    <name evidence="1" type="ORF">PAC_18218</name>
</gene>
<evidence type="ECO:0000313" key="1">
    <source>
        <dbReference type="EMBL" id="CZR68319.1"/>
    </source>
</evidence>
<dbReference type="EMBL" id="FJOG01000053">
    <property type="protein sequence ID" value="CZR68319.1"/>
    <property type="molecule type" value="Genomic_DNA"/>
</dbReference>